<evidence type="ECO:0000256" key="7">
    <source>
        <dbReference type="HAMAP-Rule" id="MF_01235"/>
    </source>
</evidence>
<dbReference type="EMBL" id="CP102734">
    <property type="protein sequence ID" value="UVD81872.1"/>
    <property type="molecule type" value="Genomic_DNA"/>
</dbReference>
<comment type="catalytic activity">
    <reaction evidence="1 7">
        <text>an N-acyl-D-glucosamine 6-phosphate = an N-acyl-D-mannosamine 6-phosphate</text>
        <dbReference type="Rhea" id="RHEA:23932"/>
        <dbReference type="ChEBI" id="CHEBI:57599"/>
        <dbReference type="ChEBI" id="CHEBI:57666"/>
        <dbReference type="EC" id="5.1.3.9"/>
    </reaction>
</comment>
<gene>
    <name evidence="7" type="primary">nanE</name>
    <name evidence="8" type="ORF">NV226_01020</name>
</gene>
<dbReference type="HAMAP" id="MF_01235">
    <property type="entry name" value="ManNAc6P_epimer"/>
    <property type="match status" value="1"/>
</dbReference>
<dbReference type="PANTHER" id="PTHR36204:SF1">
    <property type="entry name" value="N-ACETYLMANNOSAMINE-6-PHOSPHATE 2-EPIMERASE-RELATED"/>
    <property type="match status" value="1"/>
</dbReference>
<keyword evidence="5 7" id="KW-0413">Isomerase</keyword>
<dbReference type="InterPro" id="IPR007260">
    <property type="entry name" value="NanE"/>
</dbReference>
<dbReference type="InterPro" id="IPR011060">
    <property type="entry name" value="RibuloseP-bd_barrel"/>
</dbReference>
<evidence type="ECO:0000256" key="1">
    <source>
        <dbReference type="ARBA" id="ARBA00000056"/>
    </source>
</evidence>
<dbReference type="EC" id="5.1.3.9" evidence="7"/>
<dbReference type="Pfam" id="PF04131">
    <property type="entry name" value="NanE"/>
    <property type="match status" value="1"/>
</dbReference>
<evidence type="ECO:0000256" key="4">
    <source>
        <dbReference type="ARBA" id="ARBA00007439"/>
    </source>
</evidence>
<dbReference type="NCBIfam" id="NF002231">
    <property type="entry name" value="PRK01130.1"/>
    <property type="match status" value="1"/>
</dbReference>
<evidence type="ECO:0000256" key="2">
    <source>
        <dbReference type="ARBA" id="ARBA00002147"/>
    </source>
</evidence>
<comment type="similarity">
    <text evidence="4 7">Belongs to the NanE family.</text>
</comment>
<dbReference type="CDD" id="cd04729">
    <property type="entry name" value="NanE"/>
    <property type="match status" value="1"/>
</dbReference>
<comment type="function">
    <text evidence="2 7">Converts N-acetylmannosamine-6-phosphate (ManNAc-6-P) to N-acetylglucosamine-6-phosphate (GlcNAc-6-P).</text>
</comment>
<evidence type="ECO:0000256" key="5">
    <source>
        <dbReference type="ARBA" id="ARBA00023235"/>
    </source>
</evidence>
<evidence type="ECO:0000256" key="3">
    <source>
        <dbReference type="ARBA" id="ARBA00005081"/>
    </source>
</evidence>
<keyword evidence="6 7" id="KW-0119">Carbohydrate metabolism</keyword>
<evidence type="ECO:0000256" key="6">
    <source>
        <dbReference type="ARBA" id="ARBA00023277"/>
    </source>
</evidence>
<keyword evidence="9" id="KW-1185">Reference proteome</keyword>
<proteinExistence type="inferred from homology"/>
<evidence type="ECO:0000313" key="8">
    <source>
        <dbReference type="EMBL" id="UVD81872.1"/>
    </source>
</evidence>
<dbReference type="SUPFAM" id="SSF51366">
    <property type="entry name" value="Ribulose-phoshate binding barrel"/>
    <property type="match status" value="1"/>
</dbReference>
<dbReference type="InterPro" id="IPR013785">
    <property type="entry name" value="Aldolase_TIM"/>
</dbReference>
<sequence length="227" mass="25335">MLKENTFIVSCQALENEPMFGPGIVLKMAQAVIQGGAEGLRTSQLDNVKDIMSANFNVPVISLIKKKYENSGVFITPTLDEVKQLMAAGATIIATDATLRQRPKESLEEIVTWFKKHRNEKQFLMADCSNEEDVLNAIKLDFDYIGTTLRGYTQETKSLSNIDDDMKFLKWAKKQTTKSNKLLIAEGGFDTPQLAKKALKIADVVVVGSAITRPQFITKLFVDEIKK</sequence>
<evidence type="ECO:0000313" key="9">
    <source>
        <dbReference type="Proteomes" id="UP001059252"/>
    </source>
</evidence>
<organism evidence="8 9">
    <name type="scientific">Mycoplasma iguanae</name>
    <dbReference type="NCBI Taxonomy" id="292461"/>
    <lineage>
        <taxon>Bacteria</taxon>
        <taxon>Bacillati</taxon>
        <taxon>Mycoplasmatota</taxon>
        <taxon>Mollicutes</taxon>
        <taxon>Mycoplasmataceae</taxon>
        <taxon>Mycoplasma</taxon>
    </lineage>
</organism>
<protein>
    <recommendedName>
        <fullName evidence="7">Putative N-acetylmannosamine-6-phosphate 2-epimerase</fullName>
        <ecNumber evidence="7">5.1.3.9</ecNumber>
    </recommendedName>
    <alternativeName>
        <fullName evidence="7">ManNAc-6-P epimerase</fullName>
    </alternativeName>
</protein>
<dbReference type="Gene3D" id="3.20.20.70">
    <property type="entry name" value="Aldolase class I"/>
    <property type="match status" value="1"/>
</dbReference>
<dbReference type="Proteomes" id="UP001059252">
    <property type="component" value="Chromosome"/>
</dbReference>
<comment type="pathway">
    <text evidence="3 7">Amino-sugar metabolism; N-acetylneuraminate degradation; D-fructose 6-phosphate from N-acetylneuraminate: step 3/5.</text>
</comment>
<name>A0ABY5R9L8_9MOLU</name>
<reference evidence="8" key="1">
    <citation type="submission" date="2022-08" db="EMBL/GenBank/DDBJ databases">
        <title>Complete genome of Mycoplasma iguanae type strain 2327.</title>
        <authorList>
            <person name="Spergser J."/>
        </authorList>
    </citation>
    <scope>NUCLEOTIDE SEQUENCE</scope>
    <source>
        <strain evidence="8">2327</strain>
    </source>
</reference>
<accession>A0ABY5R9L8</accession>
<dbReference type="RefSeq" id="WP_258211046.1">
    <property type="nucleotide sequence ID" value="NZ_CP102734.1"/>
</dbReference>
<dbReference type="PANTHER" id="PTHR36204">
    <property type="entry name" value="N-ACETYLMANNOSAMINE-6-PHOSPHATE 2-EPIMERASE-RELATED"/>
    <property type="match status" value="1"/>
</dbReference>